<sequence length="254" mass="29537">MTIYNNLATSTSLLLIGNFYSEVVLILRCSEFTLHSALVLAIYQELIDAATSVISELESIHFKIWSQRRVPLKRIATLQQLHLLLWKTQRDIERNFERSLVMVLLKYFIDISVLPYWAYLNRIYVDNFPMQIWCTTEESGKLLEICIPCWICTRCDHLQRKFRSLFHGISVDRRNEQLNTALLRISAQLGQETCQLRVGGLVKINNEMLGKFLFGVVSYIFICVQFRITYNLKVLEGESEVTAALILLKQNHTI</sequence>
<comment type="subcellular location">
    <subcellularLocation>
        <location evidence="1">Cell membrane</location>
        <topology evidence="1">Multi-pass membrane protein</topology>
    </subcellularLocation>
</comment>
<evidence type="ECO:0000256" key="2">
    <source>
        <dbReference type="ARBA" id="ARBA00022475"/>
    </source>
</evidence>
<dbReference type="eggNOG" id="ENOG502T6P4">
    <property type="taxonomic scope" value="Eukaryota"/>
</dbReference>
<keyword evidence="3" id="KW-0812">Transmembrane</keyword>
<dbReference type="Proteomes" id="UP000008792">
    <property type="component" value="Unassembled WGS sequence"/>
</dbReference>
<protein>
    <recommendedName>
        <fullName evidence="8">Gustatory receptor</fullName>
    </recommendedName>
</protein>
<dbReference type="InParanoid" id="B4M027"/>
<keyword evidence="2" id="KW-1003">Cell membrane</keyword>
<keyword evidence="4" id="KW-1133">Transmembrane helix</keyword>
<dbReference type="GO" id="GO:0050909">
    <property type="term" value="P:sensory perception of taste"/>
    <property type="evidence" value="ECO:0007669"/>
    <property type="project" value="InterPro"/>
</dbReference>
<evidence type="ECO:0000313" key="7">
    <source>
        <dbReference type="Proteomes" id="UP000008792"/>
    </source>
</evidence>
<evidence type="ECO:0000256" key="1">
    <source>
        <dbReference type="ARBA" id="ARBA00004651"/>
    </source>
</evidence>
<evidence type="ECO:0000256" key="3">
    <source>
        <dbReference type="ARBA" id="ARBA00022692"/>
    </source>
</evidence>
<dbReference type="EMBL" id="CH940650">
    <property type="protein sequence ID" value="EDW68277.1"/>
    <property type="molecule type" value="Genomic_DNA"/>
</dbReference>
<dbReference type="GO" id="GO:0005886">
    <property type="term" value="C:plasma membrane"/>
    <property type="evidence" value="ECO:0007669"/>
    <property type="project" value="UniProtKB-SubCell"/>
</dbReference>
<dbReference type="KEGG" id="dvi:6629663"/>
<dbReference type="HOGENOM" id="CLU_058302_0_0_1"/>
<organism evidence="6 7">
    <name type="scientific">Drosophila virilis</name>
    <name type="common">Fruit fly</name>
    <dbReference type="NCBI Taxonomy" id="7244"/>
    <lineage>
        <taxon>Eukaryota</taxon>
        <taxon>Metazoa</taxon>
        <taxon>Ecdysozoa</taxon>
        <taxon>Arthropoda</taxon>
        <taxon>Hexapoda</taxon>
        <taxon>Insecta</taxon>
        <taxon>Pterygota</taxon>
        <taxon>Neoptera</taxon>
        <taxon>Endopterygota</taxon>
        <taxon>Diptera</taxon>
        <taxon>Brachycera</taxon>
        <taxon>Muscomorpha</taxon>
        <taxon>Ephydroidea</taxon>
        <taxon>Drosophilidae</taxon>
        <taxon>Drosophila</taxon>
    </lineage>
</organism>
<evidence type="ECO:0000256" key="4">
    <source>
        <dbReference type="ARBA" id="ARBA00022989"/>
    </source>
</evidence>
<proteinExistence type="predicted"/>
<evidence type="ECO:0008006" key="8">
    <source>
        <dbReference type="Google" id="ProtNLM"/>
    </source>
</evidence>
<evidence type="ECO:0000313" key="6">
    <source>
        <dbReference type="EMBL" id="EDW68277.1"/>
    </source>
</evidence>
<accession>B4M027</accession>
<reference evidence="6 7" key="1">
    <citation type="journal article" date="2007" name="Nature">
        <title>Evolution of genes and genomes on the Drosophila phylogeny.</title>
        <authorList>
            <consortium name="Drosophila 12 Genomes Consortium"/>
            <person name="Clark A.G."/>
            <person name="Eisen M.B."/>
            <person name="Smith D.R."/>
            <person name="Bergman C.M."/>
            <person name="Oliver B."/>
            <person name="Markow T.A."/>
            <person name="Kaufman T.C."/>
            <person name="Kellis M."/>
            <person name="Gelbart W."/>
            <person name="Iyer V.N."/>
            <person name="Pollard D.A."/>
            <person name="Sackton T.B."/>
            <person name="Larracuente A.M."/>
            <person name="Singh N.D."/>
            <person name="Abad J.P."/>
            <person name="Abt D.N."/>
            <person name="Adryan B."/>
            <person name="Aguade M."/>
            <person name="Akashi H."/>
            <person name="Anderson W.W."/>
            <person name="Aquadro C.F."/>
            <person name="Ardell D.H."/>
            <person name="Arguello R."/>
            <person name="Artieri C.G."/>
            <person name="Barbash D.A."/>
            <person name="Barker D."/>
            <person name="Barsanti P."/>
            <person name="Batterham P."/>
            <person name="Batzoglou S."/>
            <person name="Begun D."/>
            <person name="Bhutkar A."/>
            <person name="Blanco E."/>
            <person name="Bosak S.A."/>
            <person name="Bradley R.K."/>
            <person name="Brand A.D."/>
            <person name="Brent M.R."/>
            <person name="Brooks A.N."/>
            <person name="Brown R.H."/>
            <person name="Butlin R.K."/>
            <person name="Caggese C."/>
            <person name="Calvi B.R."/>
            <person name="Bernardo de Carvalho A."/>
            <person name="Caspi A."/>
            <person name="Castrezana S."/>
            <person name="Celniker S.E."/>
            <person name="Chang J.L."/>
            <person name="Chapple C."/>
            <person name="Chatterji S."/>
            <person name="Chinwalla A."/>
            <person name="Civetta A."/>
            <person name="Clifton S.W."/>
            <person name="Comeron J.M."/>
            <person name="Costello J.C."/>
            <person name="Coyne J.A."/>
            <person name="Daub J."/>
            <person name="David R.G."/>
            <person name="Delcher A.L."/>
            <person name="Delehaunty K."/>
            <person name="Do C.B."/>
            <person name="Ebling H."/>
            <person name="Edwards K."/>
            <person name="Eickbush T."/>
            <person name="Evans J.D."/>
            <person name="Filipski A."/>
            <person name="Findeiss S."/>
            <person name="Freyhult E."/>
            <person name="Fulton L."/>
            <person name="Fulton R."/>
            <person name="Garcia A.C."/>
            <person name="Gardiner A."/>
            <person name="Garfield D.A."/>
            <person name="Garvin B.E."/>
            <person name="Gibson G."/>
            <person name="Gilbert D."/>
            <person name="Gnerre S."/>
            <person name="Godfrey J."/>
            <person name="Good R."/>
            <person name="Gotea V."/>
            <person name="Gravely B."/>
            <person name="Greenberg A.J."/>
            <person name="Griffiths-Jones S."/>
            <person name="Gross S."/>
            <person name="Guigo R."/>
            <person name="Gustafson E.A."/>
            <person name="Haerty W."/>
            <person name="Hahn M.W."/>
            <person name="Halligan D.L."/>
            <person name="Halpern A.L."/>
            <person name="Halter G.M."/>
            <person name="Han M.V."/>
            <person name="Heger A."/>
            <person name="Hillier L."/>
            <person name="Hinrichs A.S."/>
            <person name="Holmes I."/>
            <person name="Hoskins R.A."/>
            <person name="Hubisz M.J."/>
            <person name="Hultmark D."/>
            <person name="Huntley M.A."/>
            <person name="Jaffe D.B."/>
            <person name="Jagadeeshan S."/>
            <person name="Jeck W.R."/>
            <person name="Johnson J."/>
            <person name="Jones C.D."/>
            <person name="Jordan W.C."/>
            <person name="Karpen G.H."/>
            <person name="Kataoka E."/>
            <person name="Keightley P.D."/>
            <person name="Kheradpour P."/>
            <person name="Kirkness E.F."/>
            <person name="Koerich L.B."/>
            <person name="Kristiansen K."/>
            <person name="Kudrna D."/>
            <person name="Kulathinal R.J."/>
            <person name="Kumar S."/>
            <person name="Kwok R."/>
            <person name="Lander E."/>
            <person name="Langley C.H."/>
            <person name="Lapoint R."/>
            <person name="Lazzaro B.P."/>
            <person name="Lee S.J."/>
            <person name="Levesque L."/>
            <person name="Li R."/>
            <person name="Lin C.F."/>
            <person name="Lin M.F."/>
            <person name="Lindblad-Toh K."/>
            <person name="Llopart A."/>
            <person name="Long M."/>
            <person name="Low L."/>
            <person name="Lozovsky E."/>
            <person name="Lu J."/>
            <person name="Luo M."/>
            <person name="Machado C.A."/>
            <person name="Makalowski W."/>
            <person name="Marzo M."/>
            <person name="Matsuda M."/>
            <person name="Matzkin L."/>
            <person name="McAllister B."/>
            <person name="McBride C.S."/>
            <person name="McKernan B."/>
            <person name="McKernan K."/>
            <person name="Mendez-Lago M."/>
            <person name="Minx P."/>
            <person name="Mollenhauer M.U."/>
            <person name="Montooth K."/>
            <person name="Mount S.M."/>
            <person name="Mu X."/>
            <person name="Myers E."/>
            <person name="Negre B."/>
            <person name="Newfeld S."/>
            <person name="Nielsen R."/>
            <person name="Noor M.A."/>
            <person name="O'Grady P."/>
            <person name="Pachter L."/>
            <person name="Papaceit M."/>
            <person name="Parisi M.J."/>
            <person name="Parisi M."/>
            <person name="Parts L."/>
            <person name="Pedersen J.S."/>
            <person name="Pesole G."/>
            <person name="Phillippy A.M."/>
            <person name="Ponting C.P."/>
            <person name="Pop M."/>
            <person name="Porcelli D."/>
            <person name="Powell J.R."/>
            <person name="Prohaska S."/>
            <person name="Pruitt K."/>
            <person name="Puig M."/>
            <person name="Quesneville H."/>
            <person name="Ram K.R."/>
            <person name="Rand D."/>
            <person name="Rasmussen M.D."/>
            <person name="Reed L.K."/>
            <person name="Reenan R."/>
            <person name="Reily A."/>
            <person name="Remington K.A."/>
            <person name="Rieger T.T."/>
            <person name="Ritchie M.G."/>
            <person name="Robin C."/>
            <person name="Rogers Y.H."/>
            <person name="Rohde C."/>
            <person name="Rozas J."/>
            <person name="Rubenfield M.J."/>
            <person name="Ruiz A."/>
            <person name="Russo S."/>
            <person name="Salzberg S.L."/>
            <person name="Sanchez-Gracia A."/>
            <person name="Saranga D.J."/>
            <person name="Sato H."/>
            <person name="Schaeffer S.W."/>
            <person name="Schatz M.C."/>
            <person name="Schlenke T."/>
            <person name="Schwartz R."/>
            <person name="Segarra C."/>
            <person name="Singh R.S."/>
            <person name="Sirot L."/>
            <person name="Sirota M."/>
            <person name="Sisneros N.B."/>
            <person name="Smith C.D."/>
            <person name="Smith T.F."/>
            <person name="Spieth J."/>
            <person name="Stage D.E."/>
            <person name="Stark A."/>
            <person name="Stephan W."/>
            <person name="Strausberg R.L."/>
            <person name="Strempel S."/>
            <person name="Sturgill D."/>
            <person name="Sutton G."/>
            <person name="Sutton G.G."/>
            <person name="Tao W."/>
            <person name="Teichmann S."/>
            <person name="Tobari Y.N."/>
            <person name="Tomimura Y."/>
            <person name="Tsolas J.M."/>
            <person name="Valente V.L."/>
            <person name="Venter E."/>
            <person name="Venter J.C."/>
            <person name="Vicario S."/>
            <person name="Vieira F.G."/>
            <person name="Vilella A.J."/>
            <person name="Villasante A."/>
            <person name="Walenz B."/>
            <person name="Wang J."/>
            <person name="Wasserman M."/>
            <person name="Watts T."/>
            <person name="Wilson D."/>
            <person name="Wilson R.K."/>
            <person name="Wing R.A."/>
            <person name="Wolfner M.F."/>
            <person name="Wong A."/>
            <person name="Wong G.K."/>
            <person name="Wu C.I."/>
            <person name="Wu G."/>
            <person name="Yamamoto D."/>
            <person name="Yang H.P."/>
            <person name="Yang S.P."/>
            <person name="Yorke J.A."/>
            <person name="Yoshida K."/>
            <person name="Zdobnov E."/>
            <person name="Zhang P."/>
            <person name="Zhang Y."/>
            <person name="Zimin A.V."/>
            <person name="Baldwin J."/>
            <person name="Abdouelleil A."/>
            <person name="Abdulkadir J."/>
            <person name="Abebe A."/>
            <person name="Abera B."/>
            <person name="Abreu J."/>
            <person name="Acer S.C."/>
            <person name="Aftuck L."/>
            <person name="Alexander A."/>
            <person name="An P."/>
            <person name="Anderson E."/>
            <person name="Anderson S."/>
            <person name="Arachi H."/>
            <person name="Azer M."/>
            <person name="Bachantsang P."/>
            <person name="Barry A."/>
            <person name="Bayul T."/>
            <person name="Berlin A."/>
            <person name="Bessette D."/>
            <person name="Bloom T."/>
            <person name="Blye J."/>
            <person name="Boguslavskiy L."/>
            <person name="Bonnet C."/>
            <person name="Boukhgalter B."/>
            <person name="Bourzgui I."/>
            <person name="Brown A."/>
            <person name="Cahill P."/>
            <person name="Channer S."/>
            <person name="Cheshatsang Y."/>
            <person name="Chuda L."/>
            <person name="Citroen M."/>
            <person name="Collymore A."/>
            <person name="Cooke P."/>
            <person name="Costello M."/>
            <person name="D'Aco K."/>
            <person name="Daza R."/>
            <person name="De Haan G."/>
            <person name="DeGray S."/>
            <person name="DeMaso C."/>
            <person name="Dhargay N."/>
            <person name="Dooley K."/>
            <person name="Dooley E."/>
            <person name="Doricent M."/>
            <person name="Dorje P."/>
            <person name="Dorjee K."/>
            <person name="Dupes A."/>
            <person name="Elong R."/>
            <person name="Falk J."/>
            <person name="Farina A."/>
            <person name="Faro S."/>
            <person name="Ferguson D."/>
            <person name="Fisher S."/>
            <person name="Foley C.D."/>
            <person name="Franke A."/>
            <person name="Friedrich D."/>
            <person name="Gadbois L."/>
            <person name="Gearin G."/>
            <person name="Gearin C.R."/>
            <person name="Giannoukos G."/>
            <person name="Goode T."/>
            <person name="Graham J."/>
            <person name="Grandbois E."/>
            <person name="Grewal S."/>
            <person name="Gyaltsen K."/>
            <person name="Hafez N."/>
            <person name="Hagos B."/>
            <person name="Hall J."/>
            <person name="Henson C."/>
            <person name="Hollinger A."/>
            <person name="Honan T."/>
            <person name="Huard M.D."/>
            <person name="Hughes L."/>
            <person name="Hurhula B."/>
            <person name="Husby M.E."/>
            <person name="Kamat A."/>
            <person name="Kanga B."/>
            <person name="Kashin S."/>
            <person name="Khazanovich D."/>
            <person name="Kisner P."/>
            <person name="Lance K."/>
            <person name="Lara M."/>
            <person name="Lee W."/>
            <person name="Lennon N."/>
            <person name="Letendre F."/>
            <person name="LeVine R."/>
            <person name="Lipovsky A."/>
            <person name="Liu X."/>
            <person name="Liu J."/>
            <person name="Liu S."/>
            <person name="Lokyitsang T."/>
            <person name="Lokyitsang Y."/>
            <person name="Lubonja R."/>
            <person name="Lui A."/>
            <person name="MacDonald P."/>
            <person name="Magnisalis V."/>
            <person name="Maru K."/>
            <person name="Matthews C."/>
            <person name="McCusker W."/>
            <person name="McDonough S."/>
            <person name="Mehta T."/>
            <person name="Meldrim J."/>
            <person name="Meneus L."/>
            <person name="Mihai O."/>
            <person name="Mihalev A."/>
            <person name="Mihova T."/>
            <person name="Mittelman R."/>
            <person name="Mlenga V."/>
            <person name="Montmayeur A."/>
            <person name="Mulrain L."/>
            <person name="Navidi A."/>
            <person name="Naylor J."/>
            <person name="Negash T."/>
            <person name="Nguyen T."/>
            <person name="Nguyen N."/>
            <person name="Nicol R."/>
            <person name="Norbu C."/>
            <person name="Norbu N."/>
            <person name="Novod N."/>
            <person name="O'Neill B."/>
            <person name="Osman S."/>
            <person name="Markiewicz E."/>
            <person name="Oyono O.L."/>
            <person name="Patti C."/>
            <person name="Phunkhang P."/>
            <person name="Pierre F."/>
            <person name="Priest M."/>
            <person name="Raghuraman S."/>
            <person name="Rege F."/>
            <person name="Reyes R."/>
            <person name="Rise C."/>
            <person name="Rogov P."/>
            <person name="Ross K."/>
            <person name="Ryan E."/>
            <person name="Settipalli S."/>
            <person name="Shea T."/>
            <person name="Sherpa N."/>
            <person name="Shi L."/>
            <person name="Shih D."/>
            <person name="Sparrow T."/>
            <person name="Spaulding J."/>
            <person name="Stalker J."/>
            <person name="Stange-Thomann N."/>
            <person name="Stavropoulos S."/>
            <person name="Stone C."/>
            <person name="Strader C."/>
            <person name="Tesfaye S."/>
            <person name="Thomson T."/>
            <person name="Thoulutsang Y."/>
            <person name="Thoulutsang D."/>
            <person name="Topham K."/>
            <person name="Topping I."/>
            <person name="Tsamla T."/>
            <person name="Vassiliev H."/>
            <person name="Vo A."/>
            <person name="Wangchuk T."/>
            <person name="Wangdi T."/>
            <person name="Weiand M."/>
            <person name="Wilkinson J."/>
            <person name="Wilson A."/>
            <person name="Yadav S."/>
            <person name="Young G."/>
            <person name="Yu Q."/>
            <person name="Zembek L."/>
            <person name="Zhong D."/>
            <person name="Zimmer A."/>
            <person name="Zwirko Z."/>
            <person name="Jaffe D.B."/>
            <person name="Alvarez P."/>
            <person name="Brockman W."/>
            <person name="Butler J."/>
            <person name="Chin C."/>
            <person name="Gnerre S."/>
            <person name="Grabherr M."/>
            <person name="Kleber M."/>
            <person name="Mauceli E."/>
            <person name="MacCallum I."/>
        </authorList>
    </citation>
    <scope>NUCLEOTIDE SEQUENCE [LARGE SCALE GENOMIC DNA]</scope>
    <source>
        <strain evidence="7">Tucson 15010-1051.87</strain>
    </source>
</reference>
<dbReference type="AlphaFoldDB" id="B4M027"/>
<gene>
    <name evidence="6" type="primary">Dvir\GJ22629</name>
    <name evidence="6" type="ORF">Dvir_GJ22629</name>
</gene>
<dbReference type="OMA" id="IWCTTEE"/>
<dbReference type="OrthoDB" id="7862671at2759"/>
<keyword evidence="5" id="KW-0472">Membrane</keyword>
<dbReference type="Pfam" id="PF08395">
    <property type="entry name" value="7tm_7"/>
    <property type="match status" value="1"/>
</dbReference>
<dbReference type="InterPro" id="IPR013604">
    <property type="entry name" value="7TM_chemorcpt"/>
</dbReference>
<evidence type="ECO:0000256" key="5">
    <source>
        <dbReference type="ARBA" id="ARBA00023136"/>
    </source>
</evidence>
<keyword evidence="7" id="KW-1185">Reference proteome</keyword>
<name>B4M027_DROVI</name>
<dbReference type="PhylomeDB" id="B4M027"/>